<accession>A0A0G4I1P6</accession>
<dbReference type="EMBL" id="CDMZ01004755">
    <property type="protein sequence ID" value="CEM50788.1"/>
    <property type="molecule type" value="Genomic_DNA"/>
</dbReference>
<dbReference type="PANTHER" id="PTHR15907">
    <property type="entry name" value="DUF614 FAMILY PROTEIN-RELATED"/>
    <property type="match status" value="1"/>
</dbReference>
<sequence length="102" mass="11205">MTYGTNQWDKSTFGCFSNFQNCLYGFCCPACAVGKVYEKFGHESCFPGCCGVSAWAMRDMTRKKAGIEGSCCNDCLCAYCCTCCTVVQLLNQAETFPSQQAM</sequence>
<proteinExistence type="predicted"/>
<protein>
    <submittedName>
        <fullName evidence="1">Uncharacterized protein</fullName>
    </submittedName>
</protein>
<organism evidence="1">
    <name type="scientific">Chromera velia CCMP2878</name>
    <dbReference type="NCBI Taxonomy" id="1169474"/>
    <lineage>
        <taxon>Eukaryota</taxon>
        <taxon>Sar</taxon>
        <taxon>Alveolata</taxon>
        <taxon>Colpodellida</taxon>
        <taxon>Chromeraceae</taxon>
        <taxon>Chromera</taxon>
    </lineage>
</organism>
<dbReference type="NCBIfam" id="TIGR01571">
    <property type="entry name" value="A_thal_Cys_rich"/>
    <property type="match status" value="1"/>
</dbReference>
<name>A0A0G4I1P6_9ALVE</name>
<dbReference type="AlphaFoldDB" id="A0A0G4I1P6"/>
<gene>
    <name evidence="1" type="ORF">Cvel_10194</name>
</gene>
<dbReference type="InterPro" id="IPR006461">
    <property type="entry name" value="PLAC_motif_containing"/>
</dbReference>
<dbReference type="Pfam" id="PF04749">
    <property type="entry name" value="PLAC8"/>
    <property type="match status" value="1"/>
</dbReference>
<reference evidence="1" key="1">
    <citation type="submission" date="2014-11" db="EMBL/GenBank/DDBJ databases">
        <authorList>
            <person name="Otto D Thomas"/>
            <person name="Naeem Raeece"/>
        </authorList>
    </citation>
    <scope>NUCLEOTIDE SEQUENCE</scope>
</reference>
<dbReference type="VEuPathDB" id="CryptoDB:Cvel_10194"/>
<evidence type="ECO:0000313" key="1">
    <source>
        <dbReference type="EMBL" id="CEM50788.1"/>
    </source>
</evidence>